<dbReference type="GO" id="GO:0034203">
    <property type="term" value="P:glycolipid translocation"/>
    <property type="evidence" value="ECO:0007669"/>
    <property type="project" value="TreeGrafter"/>
</dbReference>
<feature type="transmembrane region" description="Helical" evidence="10">
    <location>
        <begin position="371"/>
        <end position="391"/>
    </location>
</feature>
<name>A0A507CAB5_9FUNG</name>
<dbReference type="GO" id="GO:0006488">
    <property type="term" value="P:dolichol-linked oligosaccharide biosynthetic process"/>
    <property type="evidence" value="ECO:0007669"/>
    <property type="project" value="InterPro"/>
</dbReference>
<feature type="transmembrane region" description="Helical" evidence="10">
    <location>
        <begin position="437"/>
        <end position="459"/>
    </location>
</feature>
<dbReference type="GO" id="GO:0005789">
    <property type="term" value="C:endoplasmic reticulum membrane"/>
    <property type="evidence" value="ECO:0007669"/>
    <property type="project" value="UniProtKB-SubCell"/>
</dbReference>
<dbReference type="AlphaFoldDB" id="A0A507CAB5"/>
<evidence type="ECO:0000256" key="4">
    <source>
        <dbReference type="ARBA" id="ARBA00022692"/>
    </source>
</evidence>
<feature type="transmembrane region" description="Helical" evidence="10">
    <location>
        <begin position="328"/>
        <end position="351"/>
    </location>
</feature>
<evidence type="ECO:0000256" key="1">
    <source>
        <dbReference type="ARBA" id="ARBA00004477"/>
    </source>
</evidence>
<comment type="similarity">
    <text evidence="3 10">Belongs to the RFT1 family.</text>
</comment>
<gene>
    <name evidence="11" type="ORF">SmJEL517_g02829</name>
</gene>
<feature type="transmembrane region" description="Helical" evidence="10">
    <location>
        <begin position="112"/>
        <end position="133"/>
    </location>
</feature>
<evidence type="ECO:0000256" key="8">
    <source>
        <dbReference type="ARBA" id="ARBA00044793"/>
    </source>
</evidence>
<dbReference type="STRING" id="1806994.A0A507CAB5"/>
<accession>A0A507CAB5</accession>
<dbReference type="OrthoDB" id="9979195at2759"/>
<protein>
    <recommendedName>
        <fullName evidence="8 10">Man(5)GlcNAc(2)-PP-dolichol translocation protein RFT1</fullName>
    </recommendedName>
</protein>
<comment type="caution">
    <text evidence="11">The sequence shown here is derived from an EMBL/GenBank/DDBJ whole genome shotgun (WGS) entry which is preliminary data.</text>
</comment>
<feature type="transmembrane region" description="Helical" evidence="10">
    <location>
        <begin position="177"/>
        <end position="200"/>
    </location>
</feature>
<evidence type="ECO:0000256" key="2">
    <source>
        <dbReference type="ARBA" id="ARBA00004922"/>
    </source>
</evidence>
<dbReference type="Proteomes" id="UP000319731">
    <property type="component" value="Unassembled WGS sequence"/>
</dbReference>
<keyword evidence="6 10" id="KW-1133">Transmembrane helix</keyword>
<dbReference type="InterPro" id="IPR007594">
    <property type="entry name" value="RFT1"/>
</dbReference>
<dbReference type="PANTHER" id="PTHR13117">
    <property type="entry name" value="ENDOPLASMIC RETICULUM MULTISPAN TRANSMEMBRANE PROTEIN-RELATED"/>
    <property type="match status" value="1"/>
</dbReference>
<proteinExistence type="inferred from homology"/>
<keyword evidence="10" id="KW-0813">Transport</keyword>
<evidence type="ECO:0000256" key="3">
    <source>
        <dbReference type="ARBA" id="ARBA00010288"/>
    </source>
</evidence>
<keyword evidence="12" id="KW-1185">Reference proteome</keyword>
<sequence>MSQERIGRKVEAKDDTDKTLSASLQGAGYLVLLQLSTRAASFILNLILLRLTSSRVLGVVSVELELILSTILFLSREAVRMATLRASSSSSSTSDKSTESDKDKVLQRVVNMSYVSIAAGCTLILIVLVSQVALHRQHMYVAVGLYCFGAFLELLSEPMYVVTQLKLQYNVRVRAEATACVIKSLATLAIIYGLSLYGSITEGSAIIAFAAAQSVNGLVLLSSYWYSVGKFLTPKKLESNKYLDYNMLQLSFAFAMQSIIKHLLTEGDKIVLVGMASADDMGVYAYVLNYGSLIARILFSPIEETMRNYFSKTLNTGTSQQAKSIRSVISIVVLLLKTHIIIGMAFIFFGTTYSSALVSILGGRQWILTSAPLAFAAFCLFVPFMGVNGITEGFMQSVASEKLLHAQTLQMIALWLIFFASGWVFVGWMKWGAVGLIFANMVNVGMRIYMSSAFIKGYIHDMSKKVDDPSLERIWSLKTLVPRNLTFWVLCGVSWVITVWSEGNIGISSIRHLIAHISVGVVCFVITFAVGVKSEEEHFMKLKSFFQGRN</sequence>
<feature type="transmembrane region" description="Helical" evidence="10">
    <location>
        <begin position="513"/>
        <end position="532"/>
    </location>
</feature>
<feature type="transmembrane region" description="Helical" evidence="10">
    <location>
        <begin position="139"/>
        <end position="156"/>
    </location>
</feature>
<dbReference type="GeneID" id="42004054"/>
<evidence type="ECO:0000256" key="10">
    <source>
        <dbReference type="RuleBase" id="RU365067"/>
    </source>
</evidence>
<dbReference type="Pfam" id="PF04506">
    <property type="entry name" value="Rft-1"/>
    <property type="match status" value="1"/>
</dbReference>
<evidence type="ECO:0000256" key="6">
    <source>
        <dbReference type="ARBA" id="ARBA00022989"/>
    </source>
</evidence>
<dbReference type="PANTHER" id="PTHR13117:SF5">
    <property type="entry name" value="PROTEIN RFT1 HOMOLOG"/>
    <property type="match status" value="1"/>
</dbReference>
<feature type="transmembrane region" description="Helical" evidence="10">
    <location>
        <begin position="412"/>
        <end position="431"/>
    </location>
</feature>
<evidence type="ECO:0000256" key="5">
    <source>
        <dbReference type="ARBA" id="ARBA00022824"/>
    </source>
</evidence>
<dbReference type="RefSeq" id="XP_031025203.1">
    <property type="nucleotide sequence ID" value="XM_031168757.1"/>
</dbReference>
<comment type="subcellular location">
    <subcellularLocation>
        <location evidence="1 10">Endoplasmic reticulum membrane</location>
        <topology evidence="1 10">Multi-pass membrane protein</topology>
    </subcellularLocation>
</comment>
<evidence type="ECO:0000256" key="7">
    <source>
        <dbReference type="ARBA" id="ARBA00023136"/>
    </source>
</evidence>
<keyword evidence="7 10" id="KW-0472">Membrane</keyword>
<evidence type="ECO:0000313" key="12">
    <source>
        <dbReference type="Proteomes" id="UP000319731"/>
    </source>
</evidence>
<comment type="function">
    <text evidence="9 10">Intramembrane glycolipid transporter that operates in the biosynthetic pathway of dolichol-linked oligosaccharides, the glycan precursors employed in protein asparagine (N)-glycosylation. The sequential addition of sugars to dolichol pyrophosphate produces dolichol-linked oligosaccharides containing fourteen sugars, including two GlcNAcs, nine mannoses and three glucoses. Once assembled, the oligosaccharide is transferred from the lipid to nascent proteins by oligosaccharyltransferases. The assembly of dolichol-linked oligosaccharides begins on the cytosolic side of the endoplasmic reticulum membrane and finishes in its lumen. RFT1 could mediate the translocation of the cytosolically oriented intermediate DolPP-GlcNAc2Man5, produced by ALG11, into the ER lumen where dolichol-linked oligosaccharides assembly continues. However, the intramembrane lipid transporter activity could not be confirmed in vitro.</text>
</comment>
<comment type="pathway">
    <text evidence="2">Protein modification; protein glycosylation.</text>
</comment>
<reference evidence="11 12" key="1">
    <citation type="journal article" date="2019" name="Sci. Rep.">
        <title>Comparative genomics of chytrid fungi reveal insights into the obligate biotrophic and pathogenic lifestyle of Synchytrium endobioticum.</title>
        <authorList>
            <person name="van de Vossenberg B.T.L.H."/>
            <person name="Warris S."/>
            <person name="Nguyen H.D.T."/>
            <person name="van Gent-Pelzer M.P.E."/>
            <person name="Joly D.L."/>
            <person name="van de Geest H.C."/>
            <person name="Bonants P.J.M."/>
            <person name="Smith D.S."/>
            <person name="Levesque C.A."/>
            <person name="van der Lee T.A.J."/>
        </authorList>
    </citation>
    <scope>NUCLEOTIDE SEQUENCE [LARGE SCALE GENOMIC DNA]</scope>
    <source>
        <strain evidence="11 12">JEL517</strain>
    </source>
</reference>
<organism evidence="11 12">
    <name type="scientific">Synchytrium microbalum</name>
    <dbReference type="NCBI Taxonomy" id="1806994"/>
    <lineage>
        <taxon>Eukaryota</taxon>
        <taxon>Fungi</taxon>
        <taxon>Fungi incertae sedis</taxon>
        <taxon>Chytridiomycota</taxon>
        <taxon>Chytridiomycota incertae sedis</taxon>
        <taxon>Chytridiomycetes</taxon>
        <taxon>Synchytriales</taxon>
        <taxon>Synchytriaceae</taxon>
        <taxon>Synchytrium</taxon>
    </lineage>
</organism>
<feature type="transmembrane region" description="Helical" evidence="10">
    <location>
        <begin position="480"/>
        <end position="501"/>
    </location>
</feature>
<dbReference type="EMBL" id="QEAO01000013">
    <property type="protein sequence ID" value="TPX34483.1"/>
    <property type="molecule type" value="Genomic_DNA"/>
</dbReference>
<evidence type="ECO:0000313" key="11">
    <source>
        <dbReference type="EMBL" id="TPX34483.1"/>
    </source>
</evidence>
<keyword evidence="4 10" id="KW-0812">Transmembrane</keyword>
<evidence type="ECO:0000256" key="9">
    <source>
        <dbReference type="ARBA" id="ARBA00045912"/>
    </source>
</evidence>
<keyword evidence="5 10" id="KW-0256">Endoplasmic reticulum</keyword>
<feature type="transmembrane region" description="Helical" evidence="10">
    <location>
        <begin position="206"/>
        <end position="226"/>
    </location>
</feature>